<dbReference type="SUPFAM" id="SSF56112">
    <property type="entry name" value="Protein kinase-like (PK-like)"/>
    <property type="match status" value="1"/>
</dbReference>
<dbReference type="PANTHER" id="PTHR10566">
    <property type="entry name" value="CHAPERONE-ACTIVITY OF BC1 COMPLEX CABC1 -RELATED"/>
    <property type="match status" value="1"/>
</dbReference>
<sequence>MSAGRGRVLMRVLTHLVRQEAALAATPVPGAAEGGGARAVRRARNVRRALESLGPFYVKVGQMLATRPDIVTPEMIGEFEKLQDEVSPAPFGDFEPVLRQELGAGWAARFRDIDTQHPLGTASLSQVYRAELPDGRPVAVKVQRPGVRETVEADMQLMGSLSRFVSRRAWRFNEVIDVEAMLNVVFDAMRPELDFVMEARNMTEASKAAEDFDYVQVPEVVEATGRVLVQGLAPGTPIREADKDRFDAEERKAIGQDLLAFMYRGYFVDRIFHADPHPGNIFVAPGHPATLIDWGMVGRIDRPMSTSILLLLLNLAMNDGAGTARAWIDMGSATSWANTPAFAGDMASLVPQIATASLEELNFGVTLTAVLQHSTRRGIRTSPMVSILGKSFANIEGSIRHLCPELSLIDVFSEELVGIVTDLVKESLSPQQAVRTALEVITAGAAAPQQLRGITKDLSNRDLTMRMNLNNSRSARRSTGLRRGAADVSFALATAMLWNHYTKDR</sequence>
<dbReference type="PANTHER" id="PTHR10566:SF113">
    <property type="entry name" value="PROTEIN ACTIVITY OF BC1 COMPLEX KINASE 7, CHLOROPLASTIC"/>
    <property type="match status" value="1"/>
</dbReference>
<keyword evidence="4" id="KW-1185">Reference proteome</keyword>
<evidence type="ECO:0000256" key="1">
    <source>
        <dbReference type="ARBA" id="ARBA00009670"/>
    </source>
</evidence>
<dbReference type="InterPro" id="IPR000719">
    <property type="entry name" value="Prot_kinase_dom"/>
</dbReference>
<comment type="similarity">
    <text evidence="1">Belongs to the protein kinase superfamily. ADCK protein kinase family.</text>
</comment>
<dbReference type="InterPro" id="IPR050154">
    <property type="entry name" value="UbiB_kinase"/>
</dbReference>
<comment type="caution">
    <text evidence="3">The sequence shown here is derived from an EMBL/GenBank/DDBJ whole genome shotgun (WGS) entry which is preliminary data.</text>
</comment>
<dbReference type="RefSeq" id="WP_346139088.1">
    <property type="nucleotide sequence ID" value="NZ_BAAASE010000010.1"/>
</dbReference>
<reference evidence="3 4" key="1">
    <citation type="journal article" date="2019" name="Int. J. Syst. Evol. Microbiol.">
        <title>The Global Catalogue of Microorganisms (GCM) 10K type strain sequencing project: providing services to taxonomists for standard genome sequencing and annotation.</title>
        <authorList>
            <consortium name="The Broad Institute Genomics Platform"/>
            <consortium name="The Broad Institute Genome Sequencing Center for Infectious Disease"/>
            <person name="Wu L."/>
            <person name="Ma J."/>
        </authorList>
    </citation>
    <scope>NUCLEOTIDE SEQUENCE [LARGE SCALE GENOMIC DNA]</scope>
    <source>
        <strain evidence="3 4">JCM 4358</strain>
    </source>
</reference>
<feature type="domain" description="Protein kinase" evidence="2">
    <location>
        <begin position="113"/>
        <end position="443"/>
    </location>
</feature>
<dbReference type="Pfam" id="PF03109">
    <property type="entry name" value="ABC1"/>
    <property type="match status" value="1"/>
</dbReference>
<proteinExistence type="inferred from homology"/>
<organism evidence="3 4">
    <name type="scientific">Streptomyces coeruleofuscus</name>
    <dbReference type="NCBI Taxonomy" id="66879"/>
    <lineage>
        <taxon>Bacteria</taxon>
        <taxon>Bacillati</taxon>
        <taxon>Actinomycetota</taxon>
        <taxon>Actinomycetes</taxon>
        <taxon>Kitasatosporales</taxon>
        <taxon>Streptomycetaceae</taxon>
        <taxon>Streptomyces</taxon>
    </lineage>
</organism>
<gene>
    <name evidence="3" type="ORF">GCM10010255_65940</name>
</gene>
<dbReference type="Proteomes" id="UP001499986">
    <property type="component" value="Unassembled WGS sequence"/>
</dbReference>
<dbReference type="InterPro" id="IPR004147">
    <property type="entry name" value="ABC1_dom"/>
</dbReference>
<dbReference type="PROSITE" id="PS50011">
    <property type="entry name" value="PROTEIN_KINASE_DOM"/>
    <property type="match status" value="1"/>
</dbReference>
<protein>
    <submittedName>
        <fullName evidence="3">AarF/UbiB family protein</fullName>
    </submittedName>
</protein>
<evidence type="ECO:0000313" key="3">
    <source>
        <dbReference type="EMBL" id="GAA2417564.1"/>
    </source>
</evidence>
<name>A0ABN3IYI4_9ACTN</name>
<dbReference type="EMBL" id="BAAASE010000010">
    <property type="protein sequence ID" value="GAA2417564.1"/>
    <property type="molecule type" value="Genomic_DNA"/>
</dbReference>
<accession>A0ABN3IYI4</accession>
<evidence type="ECO:0000313" key="4">
    <source>
        <dbReference type="Proteomes" id="UP001499986"/>
    </source>
</evidence>
<evidence type="ECO:0000259" key="2">
    <source>
        <dbReference type="PROSITE" id="PS50011"/>
    </source>
</evidence>
<dbReference type="InterPro" id="IPR011009">
    <property type="entry name" value="Kinase-like_dom_sf"/>
</dbReference>
<dbReference type="CDD" id="cd05121">
    <property type="entry name" value="ABC1_ADCK3-like"/>
    <property type="match status" value="1"/>
</dbReference>